<dbReference type="OrthoDB" id="5464832at2"/>
<dbReference type="Proteomes" id="UP000198324">
    <property type="component" value="Unassembled WGS sequence"/>
</dbReference>
<sequence>MSDDIDLQDLSLLDALDLAVTRSGKSRVKIAEDMGWGWSNANRIFTSERYWWCFEDFPRLLAVLGNTILLDWARAHADAGGLRRVPKDLDCAALVLRMGVLFKELGDVARVGEQAIRNNKIDKGEARQLIRELMDVANETLGTINGLRSIAGIPTK</sequence>
<dbReference type="RefSeq" id="WP_089275182.1">
    <property type="nucleotide sequence ID" value="NZ_FZOC01000007.1"/>
</dbReference>
<organism evidence="1 2">
    <name type="scientific">Humidesulfovibrio mexicanus</name>
    <dbReference type="NCBI Taxonomy" id="147047"/>
    <lineage>
        <taxon>Bacteria</taxon>
        <taxon>Pseudomonadati</taxon>
        <taxon>Thermodesulfobacteriota</taxon>
        <taxon>Desulfovibrionia</taxon>
        <taxon>Desulfovibrionales</taxon>
        <taxon>Desulfovibrionaceae</taxon>
        <taxon>Humidesulfovibrio</taxon>
    </lineage>
</organism>
<accession>A0A239C9G3</accession>
<proteinExistence type="predicted"/>
<evidence type="ECO:0008006" key="3">
    <source>
        <dbReference type="Google" id="ProtNLM"/>
    </source>
</evidence>
<keyword evidence="2" id="KW-1185">Reference proteome</keyword>
<name>A0A239C9G3_9BACT</name>
<evidence type="ECO:0000313" key="1">
    <source>
        <dbReference type="EMBL" id="SNS16003.1"/>
    </source>
</evidence>
<protein>
    <recommendedName>
        <fullName evidence="3">Phage regulatory protein CII (CP76)</fullName>
    </recommendedName>
</protein>
<reference evidence="1 2" key="1">
    <citation type="submission" date="2017-06" db="EMBL/GenBank/DDBJ databases">
        <authorList>
            <person name="Kim H.J."/>
            <person name="Triplett B.A."/>
        </authorList>
    </citation>
    <scope>NUCLEOTIDE SEQUENCE [LARGE SCALE GENOMIC DNA]</scope>
    <source>
        <strain evidence="1 2">DSM 13116</strain>
    </source>
</reference>
<gene>
    <name evidence="1" type="ORF">SAMN04488503_2990</name>
</gene>
<dbReference type="EMBL" id="FZOC01000007">
    <property type="protein sequence ID" value="SNS16003.1"/>
    <property type="molecule type" value="Genomic_DNA"/>
</dbReference>
<evidence type="ECO:0000313" key="2">
    <source>
        <dbReference type="Proteomes" id="UP000198324"/>
    </source>
</evidence>
<dbReference type="AlphaFoldDB" id="A0A239C9G3"/>